<sequence length="100" mass="11013">MTAKEAAEAFGKDTTRAVRKVKSLAPPEGEASEWDARYIGLEPEDMPKCESLEQVSLRTMCVWEELVVPALRANLRILVVAHGDSVRILQSAMDGADLDQ</sequence>
<feature type="site" description="Transition state stabilizer" evidence="5">
    <location>
        <position position="82"/>
    </location>
</feature>
<dbReference type="GO" id="GO:0004619">
    <property type="term" value="F:phosphoglycerate mutase activity"/>
    <property type="evidence" value="ECO:0007669"/>
    <property type="project" value="UniProtKB-EC"/>
</dbReference>
<evidence type="ECO:0000256" key="3">
    <source>
        <dbReference type="ARBA" id="ARBA00023152"/>
    </source>
</evidence>
<dbReference type="InterPro" id="IPR005952">
    <property type="entry name" value="Phosphogly_mut1"/>
</dbReference>
<dbReference type="Gene3D" id="3.40.50.1240">
    <property type="entry name" value="Phosphoglycerate mutase-like"/>
    <property type="match status" value="1"/>
</dbReference>
<name>A0A7S0THZ5_HEMAN</name>
<protein>
    <recommendedName>
        <fullName evidence="2">phosphoglycerate mutase (2,3-diphosphoglycerate-dependent)</fullName>
        <ecNumber evidence="2">5.4.2.11</ecNumber>
    </recommendedName>
</protein>
<evidence type="ECO:0000256" key="1">
    <source>
        <dbReference type="ARBA" id="ARBA00006717"/>
    </source>
</evidence>
<dbReference type="Pfam" id="PF00300">
    <property type="entry name" value="His_Phos_1"/>
    <property type="match status" value="1"/>
</dbReference>
<comment type="similarity">
    <text evidence="1">Belongs to the phosphoglycerate mutase family. BPG-dependent PGAM subfamily.</text>
</comment>
<keyword evidence="4" id="KW-0413">Isomerase</keyword>
<reference evidence="6" key="1">
    <citation type="submission" date="2021-01" db="EMBL/GenBank/DDBJ databases">
        <authorList>
            <person name="Corre E."/>
            <person name="Pelletier E."/>
            <person name="Niang G."/>
            <person name="Scheremetjew M."/>
            <person name="Finn R."/>
            <person name="Kale V."/>
            <person name="Holt S."/>
            <person name="Cochrane G."/>
            <person name="Meng A."/>
            <person name="Brown T."/>
            <person name="Cohen L."/>
        </authorList>
    </citation>
    <scope>NUCLEOTIDE SEQUENCE</scope>
    <source>
        <strain evidence="6">CCMP441</strain>
    </source>
</reference>
<organism evidence="6">
    <name type="scientific">Hemiselmis andersenii</name>
    <name type="common">Cryptophyte alga</name>
    <dbReference type="NCBI Taxonomy" id="464988"/>
    <lineage>
        <taxon>Eukaryota</taxon>
        <taxon>Cryptophyceae</taxon>
        <taxon>Cryptomonadales</taxon>
        <taxon>Hemiselmidaceae</taxon>
        <taxon>Hemiselmis</taxon>
    </lineage>
</organism>
<evidence type="ECO:0000256" key="2">
    <source>
        <dbReference type="ARBA" id="ARBA00012028"/>
    </source>
</evidence>
<proteinExistence type="inferred from homology"/>
<dbReference type="InterPro" id="IPR029033">
    <property type="entry name" value="His_PPase_superfam"/>
</dbReference>
<dbReference type="GO" id="GO:0006096">
    <property type="term" value="P:glycolytic process"/>
    <property type="evidence" value="ECO:0007669"/>
    <property type="project" value="UniProtKB-KW"/>
</dbReference>
<dbReference type="InterPro" id="IPR013078">
    <property type="entry name" value="His_Pase_superF_clade-1"/>
</dbReference>
<dbReference type="EMBL" id="HBFK01004866">
    <property type="protein sequence ID" value="CAD8736410.1"/>
    <property type="molecule type" value="Transcribed_RNA"/>
</dbReference>
<evidence type="ECO:0000256" key="4">
    <source>
        <dbReference type="ARBA" id="ARBA00023235"/>
    </source>
</evidence>
<dbReference type="EC" id="5.4.2.11" evidence="2"/>
<gene>
    <name evidence="6" type="ORF">HAND1043_LOCUS2902</name>
</gene>
<accession>A0A7S0THZ5</accession>
<evidence type="ECO:0000313" key="6">
    <source>
        <dbReference type="EMBL" id="CAD8736410.1"/>
    </source>
</evidence>
<dbReference type="PANTHER" id="PTHR11931">
    <property type="entry name" value="PHOSPHOGLYCERATE MUTASE"/>
    <property type="match status" value="1"/>
</dbReference>
<evidence type="ECO:0000256" key="5">
    <source>
        <dbReference type="PIRSR" id="PIRSR613078-3"/>
    </source>
</evidence>
<dbReference type="AlphaFoldDB" id="A0A7S0THZ5"/>
<keyword evidence="3" id="KW-0324">Glycolysis</keyword>
<dbReference type="SUPFAM" id="SSF53254">
    <property type="entry name" value="Phosphoglycerate mutase-like"/>
    <property type="match status" value="1"/>
</dbReference>